<dbReference type="AlphaFoldDB" id="A0A222VVG9"/>
<dbReference type="RefSeq" id="WP_091809311.1">
    <property type="nucleotide sequence ID" value="NZ_CP016353.1"/>
</dbReference>
<organism evidence="2 3">
    <name type="scientific">Prauserella marina</name>
    <dbReference type="NCBI Taxonomy" id="530584"/>
    <lineage>
        <taxon>Bacteria</taxon>
        <taxon>Bacillati</taxon>
        <taxon>Actinomycetota</taxon>
        <taxon>Actinomycetes</taxon>
        <taxon>Pseudonocardiales</taxon>
        <taxon>Pseudonocardiaceae</taxon>
        <taxon>Prauserella</taxon>
    </lineage>
</organism>
<dbReference type="Proteomes" id="UP000199494">
    <property type="component" value="Unassembled WGS sequence"/>
</dbReference>
<name>A0A222VVG9_9PSEU</name>
<dbReference type="Pfam" id="PF03966">
    <property type="entry name" value="Trm112p"/>
    <property type="match status" value="1"/>
</dbReference>
<dbReference type="InterPro" id="IPR005651">
    <property type="entry name" value="Trm112-like"/>
</dbReference>
<dbReference type="STRING" id="530584.SAMN05421630_111186"/>
<dbReference type="EMBL" id="FMZE01000011">
    <property type="protein sequence ID" value="SDD70935.1"/>
    <property type="molecule type" value="Genomic_DNA"/>
</dbReference>
<evidence type="ECO:0000313" key="3">
    <source>
        <dbReference type="Proteomes" id="UP000199494"/>
    </source>
</evidence>
<dbReference type="SUPFAM" id="SSF158997">
    <property type="entry name" value="Trm112p-like"/>
    <property type="match status" value="1"/>
</dbReference>
<dbReference type="HAMAP" id="MF_01187">
    <property type="entry name" value="UPF0434"/>
    <property type="match status" value="1"/>
</dbReference>
<sequence length="84" mass="8582">MAVTLDAQLLEILACPSQDHAPLTPGSPGDPDADALTCTSCGRVFPVKDGIPVLLLDEASAPTVPARAVKGERETRDDPGSDGA</sequence>
<dbReference type="OrthoDB" id="9812205at2"/>
<gene>
    <name evidence="2" type="ORF">SAMN05421630_111186</name>
</gene>
<evidence type="ECO:0000313" key="2">
    <source>
        <dbReference type="EMBL" id="SDD70935.1"/>
    </source>
</evidence>
<dbReference type="KEGG" id="pmad:BAY61_26245"/>
<reference evidence="2 3" key="1">
    <citation type="submission" date="2016-10" db="EMBL/GenBank/DDBJ databases">
        <authorList>
            <person name="de Groot N.N."/>
        </authorList>
    </citation>
    <scope>NUCLEOTIDE SEQUENCE [LARGE SCALE GENOMIC DNA]</scope>
    <source>
        <strain evidence="2 3">CGMCC 4.5506</strain>
    </source>
</reference>
<dbReference type="Gene3D" id="2.20.25.10">
    <property type="match status" value="1"/>
</dbReference>
<keyword evidence="3" id="KW-1185">Reference proteome</keyword>
<proteinExistence type="inferred from homology"/>
<evidence type="ECO:0000256" key="1">
    <source>
        <dbReference type="HAMAP-Rule" id="MF_01187"/>
    </source>
</evidence>
<protein>
    <recommendedName>
        <fullName evidence="1">UPF0434 protein SAMN05421630_111186</fullName>
    </recommendedName>
</protein>
<accession>A0A222VVG9</accession>
<comment type="similarity">
    <text evidence="1">Belongs to the UPF0434 family.</text>
</comment>